<comment type="subcellular location">
    <subcellularLocation>
        <location evidence="1">Cell envelope</location>
    </subcellularLocation>
</comment>
<dbReference type="RefSeq" id="WP_382375020.1">
    <property type="nucleotide sequence ID" value="NZ_JBHLWA010000033.1"/>
</dbReference>
<accession>A0ABV6HX32</accession>
<dbReference type="InterPro" id="IPR030678">
    <property type="entry name" value="Peptide/Ni-bd"/>
</dbReference>
<dbReference type="Gene3D" id="3.40.190.10">
    <property type="entry name" value="Periplasmic binding protein-like II"/>
    <property type="match status" value="1"/>
</dbReference>
<protein>
    <submittedName>
        <fullName evidence="7">Peptide ABC transporter substrate-binding protein</fullName>
    </submittedName>
</protein>
<dbReference type="PANTHER" id="PTHR30290:SF10">
    <property type="entry name" value="PERIPLASMIC OLIGOPEPTIDE-BINDING PROTEIN-RELATED"/>
    <property type="match status" value="1"/>
</dbReference>
<reference evidence="7 8" key="1">
    <citation type="submission" date="2024-09" db="EMBL/GenBank/DDBJ databases">
        <authorList>
            <person name="Sun Q."/>
            <person name="Mori K."/>
        </authorList>
    </citation>
    <scope>NUCLEOTIDE SEQUENCE [LARGE SCALE GENOMIC DNA]</scope>
    <source>
        <strain evidence="7 8">CCM 7538</strain>
    </source>
</reference>
<proteinExistence type="inferred from homology"/>
<evidence type="ECO:0000313" key="8">
    <source>
        <dbReference type="Proteomes" id="UP001589769"/>
    </source>
</evidence>
<dbReference type="Proteomes" id="UP001589769">
    <property type="component" value="Unassembled WGS sequence"/>
</dbReference>
<dbReference type="PIRSF" id="PIRSF002741">
    <property type="entry name" value="MppA"/>
    <property type="match status" value="1"/>
</dbReference>
<gene>
    <name evidence="7" type="ORF">ACFFHT_07665</name>
</gene>
<dbReference type="Gene3D" id="3.10.105.10">
    <property type="entry name" value="Dipeptide-binding Protein, Domain 3"/>
    <property type="match status" value="1"/>
</dbReference>
<dbReference type="EMBL" id="JBHLWA010000033">
    <property type="protein sequence ID" value="MFC0323434.1"/>
    <property type="molecule type" value="Genomic_DNA"/>
</dbReference>
<dbReference type="SUPFAM" id="SSF53850">
    <property type="entry name" value="Periplasmic binding protein-like II"/>
    <property type="match status" value="1"/>
</dbReference>
<evidence type="ECO:0000256" key="4">
    <source>
        <dbReference type="ARBA" id="ARBA00022729"/>
    </source>
</evidence>
<comment type="similarity">
    <text evidence="2">Belongs to the bacterial solute-binding protein 5 family.</text>
</comment>
<feature type="chain" id="PRO_5045965820" evidence="5">
    <location>
        <begin position="23"/>
        <end position="501"/>
    </location>
</feature>
<keyword evidence="3" id="KW-0813">Transport</keyword>
<evidence type="ECO:0000256" key="3">
    <source>
        <dbReference type="ARBA" id="ARBA00022448"/>
    </source>
</evidence>
<name>A0ABV6HX32_9PAST</name>
<feature type="signal peptide" evidence="5">
    <location>
        <begin position="1"/>
        <end position="22"/>
    </location>
</feature>
<keyword evidence="4 5" id="KW-0732">Signal</keyword>
<evidence type="ECO:0000256" key="5">
    <source>
        <dbReference type="SAM" id="SignalP"/>
    </source>
</evidence>
<dbReference type="InterPro" id="IPR039424">
    <property type="entry name" value="SBP_5"/>
</dbReference>
<dbReference type="PANTHER" id="PTHR30290">
    <property type="entry name" value="PERIPLASMIC BINDING COMPONENT OF ABC TRANSPORTER"/>
    <property type="match status" value="1"/>
</dbReference>
<dbReference type="CDD" id="cd08504">
    <property type="entry name" value="PBP2_OppA"/>
    <property type="match status" value="1"/>
</dbReference>
<dbReference type="InterPro" id="IPR000914">
    <property type="entry name" value="SBP_5_dom"/>
</dbReference>
<feature type="domain" description="Solute-binding protein family 5" evidence="6">
    <location>
        <begin position="88"/>
        <end position="419"/>
    </location>
</feature>
<dbReference type="PROSITE" id="PS51257">
    <property type="entry name" value="PROKAR_LIPOPROTEIN"/>
    <property type="match status" value="1"/>
</dbReference>
<evidence type="ECO:0000259" key="6">
    <source>
        <dbReference type="Pfam" id="PF00496"/>
    </source>
</evidence>
<comment type="caution">
    <text evidence="7">The sequence shown here is derived from an EMBL/GenBank/DDBJ whole genome shotgun (WGS) entry which is preliminary data.</text>
</comment>
<sequence length="501" mass="56618">MKPFSKSKFSIIVCCCLFFAIACDQQKQNISTTSNTSSEISGSTTTLVRAGNFAQPILDPHQVSDIQNTALLYDLYEGLVSYDIHGNITPAVAQSWESKDQKSWLFHLRQDAKWSDGSEVTAEDFVHSWQNLLTNKTALAPYLGFIAVQNAREILQNKLPATALGIKAIDPHTLAIQLDKANAYLPMMLAHIALVPNKSGLYNGAYSLTNIDDKKISLTANPYYWNKVHVSFQQVEYWRTNLSSTKIDWQFLPPKTTTEVQQVPKLCSYYYELNPHHPTLQNTAIRQALISLISSQSAIANVALNGKATVNLLPQSMLFSSYLNLPPAEQLLMQANVTNQHPLHITLTYDDSAVNQQIAQNLSRQFSQSDLIHVSLQGKTTQEWATQHIQQQFQLIRSGWCADYNDPSAFLNNFHSKNPDNLIHYYNPQVDQWLEQAMTELNPEARQQLYQQVVDAIAQDAIILPLFQYYLPVSIAPNLAGYDLNNPTQIFYSKDLYRLVK</sequence>
<evidence type="ECO:0000313" key="7">
    <source>
        <dbReference type="EMBL" id="MFC0323434.1"/>
    </source>
</evidence>
<keyword evidence="8" id="KW-1185">Reference proteome</keyword>
<organism evidence="7 8">
    <name type="scientific">Gallibacterium melopsittaci</name>
    <dbReference type="NCBI Taxonomy" id="516063"/>
    <lineage>
        <taxon>Bacteria</taxon>
        <taxon>Pseudomonadati</taxon>
        <taxon>Pseudomonadota</taxon>
        <taxon>Gammaproteobacteria</taxon>
        <taxon>Pasteurellales</taxon>
        <taxon>Pasteurellaceae</taxon>
        <taxon>Gallibacterium</taxon>
    </lineage>
</organism>
<evidence type="ECO:0000256" key="1">
    <source>
        <dbReference type="ARBA" id="ARBA00004196"/>
    </source>
</evidence>
<dbReference type="Pfam" id="PF00496">
    <property type="entry name" value="SBP_bac_5"/>
    <property type="match status" value="1"/>
</dbReference>
<dbReference type="Gene3D" id="3.90.76.10">
    <property type="entry name" value="Dipeptide-binding Protein, Domain 1"/>
    <property type="match status" value="1"/>
</dbReference>
<evidence type="ECO:0000256" key="2">
    <source>
        <dbReference type="ARBA" id="ARBA00005695"/>
    </source>
</evidence>